<reference evidence="2 3" key="1">
    <citation type="submission" date="2023-12" db="EMBL/GenBank/DDBJ databases">
        <title>A high-quality genome assembly for Dillenia turbinata (Dilleniales).</title>
        <authorList>
            <person name="Chanderbali A."/>
        </authorList>
    </citation>
    <scope>NUCLEOTIDE SEQUENCE [LARGE SCALE GENOMIC DNA]</scope>
    <source>
        <strain evidence="2">LSX21</strain>
        <tissue evidence="2">Leaf</tissue>
    </source>
</reference>
<evidence type="ECO:0000313" key="3">
    <source>
        <dbReference type="Proteomes" id="UP001370490"/>
    </source>
</evidence>
<gene>
    <name evidence="2" type="ORF">RJ641_015174</name>
</gene>
<accession>A0AAN8UP80</accession>
<dbReference type="GO" id="GO:0003676">
    <property type="term" value="F:nucleic acid binding"/>
    <property type="evidence" value="ECO:0007669"/>
    <property type="project" value="InterPro"/>
</dbReference>
<evidence type="ECO:0000259" key="1">
    <source>
        <dbReference type="Pfam" id="PF13456"/>
    </source>
</evidence>
<dbReference type="Proteomes" id="UP001370490">
    <property type="component" value="Unassembled WGS sequence"/>
</dbReference>
<comment type="caution">
    <text evidence="2">The sequence shown here is derived from an EMBL/GenBank/DDBJ whole genome shotgun (WGS) entry which is preliminary data.</text>
</comment>
<evidence type="ECO:0000313" key="2">
    <source>
        <dbReference type="EMBL" id="KAK6919270.1"/>
    </source>
</evidence>
<name>A0AAN8UP80_9MAGN</name>
<proteinExistence type="predicted"/>
<dbReference type="Pfam" id="PF13456">
    <property type="entry name" value="RVT_3"/>
    <property type="match status" value="1"/>
</dbReference>
<dbReference type="AlphaFoldDB" id="A0AAN8UP80"/>
<organism evidence="2 3">
    <name type="scientific">Dillenia turbinata</name>
    <dbReference type="NCBI Taxonomy" id="194707"/>
    <lineage>
        <taxon>Eukaryota</taxon>
        <taxon>Viridiplantae</taxon>
        <taxon>Streptophyta</taxon>
        <taxon>Embryophyta</taxon>
        <taxon>Tracheophyta</taxon>
        <taxon>Spermatophyta</taxon>
        <taxon>Magnoliopsida</taxon>
        <taxon>eudicotyledons</taxon>
        <taxon>Gunneridae</taxon>
        <taxon>Pentapetalae</taxon>
        <taxon>Dilleniales</taxon>
        <taxon>Dilleniaceae</taxon>
        <taxon>Dillenia</taxon>
    </lineage>
</organism>
<sequence length="159" mass="17691">MGIKDSNAAELLALVKAVELSTPNEEFAGANSIFESDSMVVVNWTCNPFVCRFKYQNWFAKAARIASSLGAASLVHVPHKTHQLVDNFAKQDDMPQGIRMKFLDEVVTGDRWPLVNICFCCDASEPPCGHDNYCCHWAKAQKAKGAKQKHHMGHVNPME</sequence>
<dbReference type="SUPFAM" id="SSF53098">
    <property type="entry name" value="Ribonuclease H-like"/>
    <property type="match status" value="1"/>
</dbReference>
<keyword evidence="3" id="KW-1185">Reference proteome</keyword>
<dbReference type="Gene3D" id="3.30.420.10">
    <property type="entry name" value="Ribonuclease H-like superfamily/Ribonuclease H"/>
    <property type="match status" value="1"/>
</dbReference>
<dbReference type="InterPro" id="IPR002156">
    <property type="entry name" value="RNaseH_domain"/>
</dbReference>
<dbReference type="InterPro" id="IPR036397">
    <property type="entry name" value="RNaseH_sf"/>
</dbReference>
<dbReference type="EMBL" id="JBAMMX010000021">
    <property type="protein sequence ID" value="KAK6919270.1"/>
    <property type="molecule type" value="Genomic_DNA"/>
</dbReference>
<protein>
    <submittedName>
        <fullName evidence="2">Ribonuclease H domain</fullName>
    </submittedName>
</protein>
<dbReference type="GO" id="GO:0004523">
    <property type="term" value="F:RNA-DNA hybrid ribonuclease activity"/>
    <property type="evidence" value="ECO:0007669"/>
    <property type="project" value="InterPro"/>
</dbReference>
<dbReference type="InterPro" id="IPR012337">
    <property type="entry name" value="RNaseH-like_sf"/>
</dbReference>
<feature type="domain" description="RNase H type-1" evidence="1">
    <location>
        <begin position="5"/>
        <end position="91"/>
    </location>
</feature>